<dbReference type="EMBL" id="JACGCM010001245">
    <property type="protein sequence ID" value="KAF6157949.1"/>
    <property type="molecule type" value="Genomic_DNA"/>
</dbReference>
<keyword evidence="1" id="KW-0175">Coiled coil</keyword>
<name>A0A7J7MSN3_9MAGN</name>
<evidence type="ECO:0000256" key="1">
    <source>
        <dbReference type="SAM" id="Coils"/>
    </source>
</evidence>
<dbReference type="Proteomes" id="UP000541444">
    <property type="component" value="Unassembled WGS sequence"/>
</dbReference>
<sequence length="240" mass="27375">MEVMEISSTMMQKIDHVILSTSPTGDFAGKRVSRSKTSYPKQSRTFLLSLNHLSISGRKGNGDAGLTTFRGWENHDRNSFDVAIDGLRRNSKLSEHTWTKYCELYRSQNAFHHGNLLQRHHKLVVGIIAETLVIANGIKVSKISTFADDFATWEQSLEGFGHLGMNVGFLRAKLNRLQSLVSISEEELYLKRREEDEVGHAHMEEEIKRLELEILELKEASKMLDAEFNNLKKENLETLS</sequence>
<gene>
    <name evidence="2" type="ORF">GIB67_015265</name>
</gene>
<organism evidence="2 3">
    <name type="scientific">Kingdonia uniflora</name>
    <dbReference type="NCBI Taxonomy" id="39325"/>
    <lineage>
        <taxon>Eukaryota</taxon>
        <taxon>Viridiplantae</taxon>
        <taxon>Streptophyta</taxon>
        <taxon>Embryophyta</taxon>
        <taxon>Tracheophyta</taxon>
        <taxon>Spermatophyta</taxon>
        <taxon>Magnoliopsida</taxon>
        <taxon>Ranunculales</taxon>
        <taxon>Circaeasteraceae</taxon>
        <taxon>Kingdonia</taxon>
    </lineage>
</organism>
<proteinExistence type="predicted"/>
<reference evidence="2 3" key="1">
    <citation type="journal article" date="2020" name="IScience">
        <title>Genome Sequencing of the Endangered Kingdonia uniflora (Circaeasteraceae, Ranunculales) Reveals Potential Mechanisms of Evolutionary Specialization.</title>
        <authorList>
            <person name="Sun Y."/>
            <person name="Deng T."/>
            <person name="Zhang A."/>
            <person name="Moore M.J."/>
            <person name="Landis J.B."/>
            <person name="Lin N."/>
            <person name="Zhang H."/>
            <person name="Zhang X."/>
            <person name="Huang J."/>
            <person name="Zhang X."/>
            <person name="Sun H."/>
            <person name="Wang H."/>
        </authorList>
    </citation>
    <scope>NUCLEOTIDE SEQUENCE [LARGE SCALE GENOMIC DNA]</scope>
    <source>
        <strain evidence="2">TB1705</strain>
        <tissue evidence="2">Leaf</tissue>
    </source>
</reference>
<comment type="caution">
    <text evidence="2">The sequence shown here is derived from an EMBL/GenBank/DDBJ whole genome shotgun (WGS) entry which is preliminary data.</text>
</comment>
<dbReference type="AlphaFoldDB" id="A0A7J7MSN3"/>
<feature type="coiled-coil region" evidence="1">
    <location>
        <begin position="193"/>
        <end position="237"/>
    </location>
</feature>
<keyword evidence="3" id="KW-1185">Reference proteome</keyword>
<accession>A0A7J7MSN3</accession>
<protein>
    <submittedName>
        <fullName evidence="2">Uncharacterized protein</fullName>
    </submittedName>
</protein>
<evidence type="ECO:0000313" key="2">
    <source>
        <dbReference type="EMBL" id="KAF6157949.1"/>
    </source>
</evidence>
<evidence type="ECO:0000313" key="3">
    <source>
        <dbReference type="Proteomes" id="UP000541444"/>
    </source>
</evidence>
<dbReference type="OrthoDB" id="1909330at2759"/>